<sequence>MKFQIFFILVFISLSVTSQVLPGEPVGGYPKGTTTQITALTTVESIIAYSTDEKIFYYYDGTNWVKLFSDNTKVIVDNELFFENTNYYYISVRINTTSWMVSRFSKTDLNDETFSMGTGTQPTDLTTITGLTFS</sequence>
<dbReference type="EMBL" id="CAXIXY010000010">
    <property type="protein sequence ID" value="CAL2094756.1"/>
    <property type="molecule type" value="Genomic_DNA"/>
</dbReference>
<organism evidence="2 3">
    <name type="scientific">Tenacibaculum platacis</name>
    <dbReference type="NCBI Taxonomy" id="3137852"/>
    <lineage>
        <taxon>Bacteria</taxon>
        <taxon>Pseudomonadati</taxon>
        <taxon>Bacteroidota</taxon>
        <taxon>Flavobacteriia</taxon>
        <taxon>Flavobacteriales</taxon>
        <taxon>Flavobacteriaceae</taxon>
        <taxon>Tenacibaculum</taxon>
    </lineage>
</organism>
<comment type="caution">
    <text evidence="2">The sequence shown here is derived from an EMBL/GenBank/DDBJ whole genome shotgun (WGS) entry which is preliminary data.</text>
</comment>
<feature type="signal peptide" evidence="1">
    <location>
        <begin position="1"/>
        <end position="22"/>
    </location>
</feature>
<accession>A0ABM9P620</accession>
<dbReference type="RefSeq" id="WP_348714054.1">
    <property type="nucleotide sequence ID" value="NZ_CAXIXY010000010.1"/>
</dbReference>
<keyword evidence="1" id="KW-0732">Signal</keyword>
<name>A0ABM9P620_9FLAO</name>
<proteinExistence type="predicted"/>
<keyword evidence="3" id="KW-1185">Reference proteome</keyword>
<protein>
    <submittedName>
        <fullName evidence="2">Uncharacterized protein</fullName>
    </submittedName>
</protein>
<dbReference type="Proteomes" id="UP001497416">
    <property type="component" value="Unassembled WGS sequence"/>
</dbReference>
<reference evidence="2 3" key="1">
    <citation type="submission" date="2024-05" db="EMBL/GenBank/DDBJ databases">
        <authorList>
            <person name="Duchaud E."/>
        </authorList>
    </citation>
    <scope>NUCLEOTIDE SEQUENCE [LARGE SCALE GENOMIC DNA]</scope>
    <source>
        <strain evidence="2">Ena-SAMPLE-TAB-13-05-2024-13:56:06:370-140302</strain>
    </source>
</reference>
<evidence type="ECO:0000313" key="3">
    <source>
        <dbReference type="Proteomes" id="UP001497416"/>
    </source>
</evidence>
<gene>
    <name evidence="2" type="ORF">T190607A01A_80005</name>
</gene>
<evidence type="ECO:0000256" key="1">
    <source>
        <dbReference type="SAM" id="SignalP"/>
    </source>
</evidence>
<evidence type="ECO:0000313" key="2">
    <source>
        <dbReference type="EMBL" id="CAL2094756.1"/>
    </source>
</evidence>
<feature type="chain" id="PRO_5046099599" evidence="1">
    <location>
        <begin position="23"/>
        <end position="134"/>
    </location>
</feature>